<dbReference type="EMBL" id="VFPN01000002">
    <property type="protein sequence ID" value="TQM63334.1"/>
    <property type="molecule type" value="Genomic_DNA"/>
</dbReference>
<proteinExistence type="inferred from homology"/>
<keyword evidence="10" id="KW-1185">Reference proteome</keyword>
<keyword evidence="3" id="KW-0813">Transport</keyword>
<dbReference type="InterPro" id="IPR002549">
    <property type="entry name" value="AI-2E-like"/>
</dbReference>
<gene>
    <name evidence="9" type="ORF">FB466_1594</name>
</gene>
<feature type="transmembrane region" description="Helical" evidence="8">
    <location>
        <begin position="285"/>
        <end position="308"/>
    </location>
</feature>
<reference evidence="9 10" key="1">
    <citation type="submission" date="2019-06" db="EMBL/GenBank/DDBJ databases">
        <title>Sequencing the genomes of 1000 actinobacteria strains.</title>
        <authorList>
            <person name="Klenk H.-P."/>
        </authorList>
    </citation>
    <scope>NUCLEOTIDE SEQUENCE [LARGE SCALE GENOMIC DNA]</scope>
    <source>
        <strain evidence="9 10">DSM 18031</strain>
    </source>
</reference>
<dbReference type="Proteomes" id="UP000318331">
    <property type="component" value="Unassembled WGS sequence"/>
</dbReference>
<evidence type="ECO:0000256" key="1">
    <source>
        <dbReference type="ARBA" id="ARBA00004651"/>
    </source>
</evidence>
<evidence type="ECO:0000256" key="7">
    <source>
        <dbReference type="ARBA" id="ARBA00023136"/>
    </source>
</evidence>
<feature type="transmembrane region" description="Helical" evidence="8">
    <location>
        <begin position="57"/>
        <end position="75"/>
    </location>
</feature>
<evidence type="ECO:0000313" key="10">
    <source>
        <dbReference type="Proteomes" id="UP000318331"/>
    </source>
</evidence>
<keyword evidence="5 8" id="KW-0812">Transmembrane</keyword>
<dbReference type="PANTHER" id="PTHR21716">
    <property type="entry name" value="TRANSMEMBRANE PROTEIN"/>
    <property type="match status" value="1"/>
</dbReference>
<keyword evidence="6 8" id="KW-1133">Transmembrane helix</keyword>
<dbReference type="Pfam" id="PF01594">
    <property type="entry name" value="AI-2E_transport"/>
    <property type="match status" value="1"/>
</dbReference>
<dbReference type="GO" id="GO:0005886">
    <property type="term" value="C:plasma membrane"/>
    <property type="evidence" value="ECO:0007669"/>
    <property type="project" value="UniProtKB-SubCell"/>
</dbReference>
<evidence type="ECO:0000256" key="6">
    <source>
        <dbReference type="ARBA" id="ARBA00022989"/>
    </source>
</evidence>
<comment type="subcellular location">
    <subcellularLocation>
        <location evidence="1">Cell membrane</location>
        <topology evidence="1">Multi-pass membrane protein</topology>
    </subcellularLocation>
</comment>
<dbReference type="PANTHER" id="PTHR21716:SF53">
    <property type="entry name" value="PERMEASE PERM-RELATED"/>
    <property type="match status" value="1"/>
</dbReference>
<feature type="transmembrane region" description="Helical" evidence="8">
    <location>
        <begin position="170"/>
        <end position="195"/>
    </location>
</feature>
<evidence type="ECO:0000256" key="3">
    <source>
        <dbReference type="ARBA" id="ARBA00022448"/>
    </source>
</evidence>
<dbReference type="RefSeq" id="WP_246054580.1">
    <property type="nucleotide sequence ID" value="NZ_BAAAYS010000025.1"/>
</dbReference>
<keyword evidence="4" id="KW-1003">Cell membrane</keyword>
<protein>
    <submittedName>
        <fullName evidence="9">Putative PurR-regulated permease PerM</fullName>
    </submittedName>
</protein>
<evidence type="ECO:0000256" key="4">
    <source>
        <dbReference type="ARBA" id="ARBA00022475"/>
    </source>
</evidence>
<accession>A0A543HY97</accession>
<feature type="transmembrane region" description="Helical" evidence="8">
    <location>
        <begin position="231"/>
        <end position="252"/>
    </location>
</feature>
<name>A0A543HY97_9MICO</name>
<feature type="transmembrane region" description="Helical" evidence="8">
    <location>
        <begin position="32"/>
        <end position="51"/>
    </location>
</feature>
<evidence type="ECO:0000256" key="5">
    <source>
        <dbReference type="ARBA" id="ARBA00022692"/>
    </source>
</evidence>
<feature type="transmembrane region" description="Helical" evidence="8">
    <location>
        <begin position="87"/>
        <end position="108"/>
    </location>
</feature>
<comment type="caution">
    <text evidence="9">The sequence shown here is derived from an EMBL/GenBank/DDBJ whole genome shotgun (WGS) entry which is preliminary data.</text>
</comment>
<feature type="transmembrane region" description="Helical" evidence="8">
    <location>
        <begin position="328"/>
        <end position="360"/>
    </location>
</feature>
<feature type="transmembrane region" description="Helical" evidence="8">
    <location>
        <begin position="258"/>
        <end position="278"/>
    </location>
</feature>
<dbReference type="AlphaFoldDB" id="A0A543HY97"/>
<evidence type="ECO:0000313" key="9">
    <source>
        <dbReference type="EMBL" id="TQM63334.1"/>
    </source>
</evidence>
<sequence>MEAENGPEIGKILVKDDGEAPRGVLDRTGPFLRGYIITLGALAAIATGLALFSLRSILFSIFFAAFITVGLDPLVRWFQRRGLSRTGAVLSVIGLLVVVIITIVWVVVPTVVEQVSALVTAVPEQIQRLTAQGWFDGSNAASNGVLGAILAWMQDILTSPETWGVIGSGALGLGFSIADAIASGIFIAVLTIYFVGAYDTATRSAYQLVAASRRETFIRYSDRILQNVGKYLSGMVVLAFCNAVFSIILLLIVGVPGAFVIGFVAFFITLIPLIGTVLTTAVMTVLAFIHSPTAGLIVLILMLVYMQVEAYLLTPKVMSKAVQVPGSIVLISAMAGGTLFGLAGALVAIPLSAGVLIIITEVVIPLKQRR</sequence>
<organism evidence="9 10">
    <name type="scientific">Klugiella xanthotipulae</name>
    <dbReference type="NCBI Taxonomy" id="244735"/>
    <lineage>
        <taxon>Bacteria</taxon>
        <taxon>Bacillati</taxon>
        <taxon>Actinomycetota</taxon>
        <taxon>Actinomycetes</taxon>
        <taxon>Micrococcales</taxon>
        <taxon>Microbacteriaceae</taxon>
        <taxon>Klugiella</taxon>
    </lineage>
</organism>
<keyword evidence="7 8" id="KW-0472">Membrane</keyword>
<evidence type="ECO:0000256" key="8">
    <source>
        <dbReference type="SAM" id="Phobius"/>
    </source>
</evidence>
<comment type="similarity">
    <text evidence="2">Belongs to the autoinducer-2 exporter (AI-2E) (TC 2.A.86) family.</text>
</comment>
<evidence type="ECO:0000256" key="2">
    <source>
        <dbReference type="ARBA" id="ARBA00009773"/>
    </source>
</evidence>